<keyword evidence="2" id="KW-1185">Reference proteome</keyword>
<dbReference type="EMBL" id="LKAQ01000004">
    <property type="protein sequence ID" value="OIQ51075.1"/>
    <property type="molecule type" value="Genomic_DNA"/>
</dbReference>
<dbReference type="Proteomes" id="UP000181901">
    <property type="component" value="Unassembled WGS sequence"/>
</dbReference>
<sequence>MQKDMHFYGTYAVARIAGFPPPEAKVVATAAQFVDDSLLAEPVSLSGQGFLLPVVSSHGMFELAKNSNTIDQWQVWLPFHFLPGNQGNDAERRLICLWGEPDNPVVEAVLNLSLGERRKAYGLHLLGVVSHVLQDTYSHYGFCGMATDRNRIHQKTLSALNRGSLKAWVDAVLKHFSARFAGSVAEETRLGHASVATFPDLPYLKWRFRYEEAPGLDPGYDLENRDNPKSYYRSCTRLHALFRAYRNGLSSMEKGTGHAAFDQKTASAIRAILGKVEPEGEKRCALWRKRIADGSLFPVLPGDESVAYDVAPWRFAVMENNAGAALTDAYHFSRAARRYLDAVLTEILPGANLLIV</sequence>
<dbReference type="RefSeq" id="WP_071546460.1">
    <property type="nucleotide sequence ID" value="NZ_LKAQ01000004.1"/>
</dbReference>
<name>A0A1J5N629_9BACT</name>
<organism evidence="1 2">
    <name type="scientific">Pseudodesulfovibrio hydrargyri</name>
    <dbReference type="NCBI Taxonomy" id="2125990"/>
    <lineage>
        <taxon>Bacteria</taxon>
        <taxon>Pseudomonadati</taxon>
        <taxon>Thermodesulfobacteriota</taxon>
        <taxon>Desulfovibrionia</taxon>
        <taxon>Desulfovibrionales</taxon>
        <taxon>Desulfovibrionaceae</taxon>
    </lineage>
</organism>
<evidence type="ECO:0000313" key="2">
    <source>
        <dbReference type="Proteomes" id="UP000181901"/>
    </source>
</evidence>
<dbReference type="OrthoDB" id="569000at2"/>
<evidence type="ECO:0000313" key="1">
    <source>
        <dbReference type="EMBL" id="OIQ51075.1"/>
    </source>
</evidence>
<accession>A0A1J5N629</accession>
<reference evidence="1 2" key="1">
    <citation type="submission" date="2015-09" db="EMBL/GenBank/DDBJ databases">
        <title>Genome of Desulfovibrio dechloracetivorans BerOc1, a mercury methylating strain isolated from highly hydrocarbons and metals contaminated coastal sediments.</title>
        <authorList>
            <person name="Goni Urriza M."/>
            <person name="Gassie C."/>
            <person name="Bouchez O."/>
            <person name="Klopp C."/>
            <person name="Ranchou-Peyruse A."/>
            <person name="Remy G."/>
        </authorList>
    </citation>
    <scope>NUCLEOTIDE SEQUENCE [LARGE SCALE GENOMIC DNA]</scope>
    <source>
        <strain evidence="1 2">BerOc1</strain>
    </source>
</reference>
<proteinExistence type="predicted"/>
<gene>
    <name evidence="1" type="ORF">BerOc1_03020</name>
</gene>
<protein>
    <submittedName>
        <fullName evidence="1">Uncharacterized protein</fullName>
    </submittedName>
</protein>
<dbReference type="AlphaFoldDB" id="A0A1J5N629"/>
<dbReference type="Pfam" id="PF20551">
    <property type="entry name" value="DUF6765"/>
    <property type="match status" value="1"/>
</dbReference>
<dbReference type="InterPro" id="IPR046653">
    <property type="entry name" value="DUF6765"/>
</dbReference>
<comment type="caution">
    <text evidence="1">The sequence shown here is derived from an EMBL/GenBank/DDBJ whole genome shotgun (WGS) entry which is preliminary data.</text>
</comment>